<protein>
    <submittedName>
        <fullName evidence="5">Legumain</fullName>
    </submittedName>
</protein>
<evidence type="ECO:0000313" key="5">
    <source>
        <dbReference type="WBParaSite" id="ECPE_0000840301-mRNA-1"/>
    </source>
</evidence>
<dbReference type="GO" id="GO:0051603">
    <property type="term" value="P:proteolysis involved in protein catabolic process"/>
    <property type="evidence" value="ECO:0007669"/>
    <property type="project" value="TreeGrafter"/>
</dbReference>
<name>A0A183AN42_9TREM</name>
<dbReference type="CDD" id="cd21115">
    <property type="entry name" value="legumain_C"/>
    <property type="match status" value="1"/>
</dbReference>
<proteinExistence type="inferred from homology"/>
<dbReference type="InterPro" id="IPR048501">
    <property type="entry name" value="Legum_prodom"/>
</dbReference>
<dbReference type="InterPro" id="IPR001096">
    <property type="entry name" value="Peptidase_C13"/>
</dbReference>
<dbReference type="OrthoDB" id="9973749at2759"/>
<dbReference type="PANTHER" id="PTHR12000:SF42">
    <property type="entry name" value="LEGUMAIN"/>
    <property type="match status" value="1"/>
</dbReference>
<evidence type="ECO:0000256" key="2">
    <source>
        <dbReference type="SAM" id="SignalP"/>
    </source>
</evidence>
<keyword evidence="2" id="KW-0732">Signal</keyword>
<feature type="chain" id="PRO_5043138145" evidence="2">
    <location>
        <begin position="21"/>
        <end position="359"/>
    </location>
</feature>
<organism evidence="5">
    <name type="scientific">Echinostoma caproni</name>
    <dbReference type="NCBI Taxonomy" id="27848"/>
    <lineage>
        <taxon>Eukaryota</taxon>
        <taxon>Metazoa</taxon>
        <taxon>Spiralia</taxon>
        <taxon>Lophotrochozoa</taxon>
        <taxon>Platyhelminthes</taxon>
        <taxon>Trematoda</taxon>
        <taxon>Digenea</taxon>
        <taxon>Plagiorchiida</taxon>
        <taxon>Echinostomata</taxon>
        <taxon>Echinostomatoidea</taxon>
        <taxon>Echinostomatidae</taxon>
        <taxon>Echinostoma</taxon>
    </lineage>
</organism>
<evidence type="ECO:0000313" key="4">
    <source>
        <dbReference type="Proteomes" id="UP000272942"/>
    </source>
</evidence>
<keyword evidence="4" id="KW-1185">Reference proteome</keyword>
<comment type="similarity">
    <text evidence="1">Belongs to the peptidase C13 family.</text>
</comment>
<reference evidence="3 4" key="2">
    <citation type="submission" date="2018-11" db="EMBL/GenBank/DDBJ databases">
        <authorList>
            <consortium name="Pathogen Informatics"/>
        </authorList>
    </citation>
    <scope>NUCLEOTIDE SEQUENCE [LARGE SCALE GENOMIC DNA]</scope>
    <source>
        <strain evidence="3 4">Egypt</strain>
    </source>
</reference>
<evidence type="ECO:0000256" key="1">
    <source>
        <dbReference type="ARBA" id="ARBA00009941"/>
    </source>
</evidence>
<dbReference type="PRINTS" id="PR00776">
    <property type="entry name" value="HEMOGLOBNASE"/>
</dbReference>
<reference evidence="5" key="1">
    <citation type="submission" date="2016-06" db="UniProtKB">
        <authorList>
            <consortium name="WormBaseParasite"/>
        </authorList>
    </citation>
    <scope>IDENTIFICATION</scope>
</reference>
<dbReference type="AlphaFoldDB" id="A0A183AN42"/>
<dbReference type="PIRSF" id="PIRSF019663">
    <property type="entry name" value="Legumain"/>
    <property type="match status" value="1"/>
</dbReference>
<feature type="signal peptide" evidence="2">
    <location>
        <begin position="1"/>
        <end position="20"/>
    </location>
</feature>
<dbReference type="WBParaSite" id="ECPE_0000840301-mRNA-1">
    <property type="protein sequence ID" value="ECPE_0000840301-mRNA-1"/>
    <property type="gene ID" value="ECPE_0000840301"/>
</dbReference>
<dbReference type="Gene3D" id="1.10.132.130">
    <property type="match status" value="1"/>
</dbReference>
<gene>
    <name evidence="3" type="ORF">ECPE_LOCUS8377</name>
</gene>
<dbReference type="Pfam" id="PF01650">
    <property type="entry name" value="Peptidase_C13"/>
    <property type="match status" value="1"/>
</dbReference>
<dbReference type="Gene3D" id="3.40.50.1460">
    <property type="match status" value="1"/>
</dbReference>
<dbReference type="GO" id="GO:0005773">
    <property type="term" value="C:vacuole"/>
    <property type="evidence" value="ECO:0007669"/>
    <property type="project" value="GOC"/>
</dbReference>
<dbReference type="GO" id="GO:0006624">
    <property type="term" value="P:vacuolar protein processing"/>
    <property type="evidence" value="ECO:0007669"/>
    <property type="project" value="TreeGrafter"/>
</dbReference>
<sequence length="359" mass="40551">MRLSLFLLTILTVYVGQIFANQSKHWAVLLAGSNGWGNYRHQSDVAHAYRLMRANNILPENIITMMYDDVAWDHNNPFPGNLFQDYAHTDIYAGITVDYKGADVTVDNFLKVLKGDATMKAAGKKVLQSGHNDNVFIFMAGHGGVGKFCFPNKQHTLSQWTVNQQVAKVKPLVKDSTVSTYGDASVAALALSEFQSKGNSRMNISRLTEPYSNAVDTVSEDQVHLFQLERQLNVEQSPERLALARRRLHRATQLASLATETVAEIVELVRETATPSHPRTDIYDTLDCQNTIEEQFENKCFSTDQVPELAYELPKFYRLCERGYDANVVVQTIFDRCARIGTAYYQEKKSTYVKVSMEK</sequence>
<dbReference type="GO" id="GO:0004197">
    <property type="term" value="F:cysteine-type endopeptidase activity"/>
    <property type="evidence" value="ECO:0007669"/>
    <property type="project" value="TreeGrafter"/>
</dbReference>
<dbReference type="InterPro" id="IPR046427">
    <property type="entry name" value="Legumain_prodom_sf"/>
</dbReference>
<accession>A0A183AN42</accession>
<dbReference type="Proteomes" id="UP000272942">
    <property type="component" value="Unassembled WGS sequence"/>
</dbReference>
<dbReference type="EMBL" id="UZAN01045900">
    <property type="protein sequence ID" value="VDP83382.1"/>
    <property type="molecule type" value="Genomic_DNA"/>
</dbReference>
<evidence type="ECO:0000313" key="3">
    <source>
        <dbReference type="EMBL" id="VDP83382.1"/>
    </source>
</evidence>
<dbReference type="PANTHER" id="PTHR12000">
    <property type="entry name" value="HEMOGLOBINASE FAMILY MEMBER"/>
    <property type="match status" value="1"/>
</dbReference>